<sequence>DCHLTEWSTWSSCQLTCLEGRSFESTGRQARSRAVIIQAMENQGSCPYQVFETQPCKGGCFPQKRPTTLRHCHPPCTKPFSHCTPSGVCGCEKGYTEVMTSHGFLDYCTRTPGVDNSKKADVKTNSGRLKPRPSQANDLFSEWTLRPIGQDGRVKLWVYAVTVVGFIVILFIIALSFLICKPSKTSKASPPPQKPLTLAYDGDVDM</sequence>
<evidence type="ECO:0000256" key="8">
    <source>
        <dbReference type="ARBA" id="ARBA00023180"/>
    </source>
</evidence>
<dbReference type="PANTHER" id="PTHR11311">
    <property type="entry name" value="SPONDIN"/>
    <property type="match status" value="1"/>
</dbReference>
<evidence type="ECO:0000256" key="10">
    <source>
        <dbReference type="SAM" id="Phobius"/>
    </source>
</evidence>
<feature type="domain" description="Thrombospondin type-1" evidence="12">
    <location>
        <begin position="74"/>
        <end position="113"/>
    </location>
</feature>
<evidence type="ECO:0000256" key="4">
    <source>
        <dbReference type="ARBA" id="ARBA00022737"/>
    </source>
</evidence>
<feature type="non-terminal residue" evidence="13">
    <location>
        <position position="1"/>
    </location>
</feature>
<evidence type="ECO:0000313" key="13">
    <source>
        <dbReference type="EMBL" id="MEQ2220713.1"/>
    </source>
</evidence>
<evidence type="ECO:0000256" key="6">
    <source>
        <dbReference type="ARBA" id="ARBA00023136"/>
    </source>
</evidence>
<organism evidence="13 14">
    <name type="scientific">Ilyodon furcidens</name>
    <name type="common">goldbreast splitfin</name>
    <dbReference type="NCBI Taxonomy" id="33524"/>
    <lineage>
        <taxon>Eukaryota</taxon>
        <taxon>Metazoa</taxon>
        <taxon>Chordata</taxon>
        <taxon>Craniata</taxon>
        <taxon>Vertebrata</taxon>
        <taxon>Euteleostomi</taxon>
        <taxon>Actinopterygii</taxon>
        <taxon>Neopterygii</taxon>
        <taxon>Teleostei</taxon>
        <taxon>Neoteleostei</taxon>
        <taxon>Acanthomorphata</taxon>
        <taxon>Ovalentaria</taxon>
        <taxon>Atherinomorphae</taxon>
        <taxon>Cyprinodontiformes</taxon>
        <taxon>Goodeidae</taxon>
        <taxon>Ilyodon</taxon>
    </lineage>
</organism>
<dbReference type="PROSITE" id="PS50092">
    <property type="entry name" value="TSP1"/>
    <property type="match status" value="1"/>
</dbReference>
<keyword evidence="8" id="KW-0325">Glycoprotein</keyword>
<protein>
    <submittedName>
        <fullName evidence="13">Uncharacterized protein</fullName>
    </submittedName>
</protein>
<evidence type="ECO:0000259" key="12">
    <source>
        <dbReference type="Pfam" id="PF23308"/>
    </source>
</evidence>
<evidence type="ECO:0000256" key="1">
    <source>
        <dbReference type="ARBA" id="ARBA00004479"/>
    </source>
</evidence>
<comment type="subcellular location">
    <subcellularLocation>
        <location evidence="1">Membrane</location>
        <topology evidence="1">Single-pass type I membrane protein</topology>
    </subcellularLocation>
</comment>
<dbReference type="InterPro" id="IPR036383">
    <property type="entry name" value="TSP1_rpt_sf"/>
</dbReference>
<evidence type="ECO:0000256" key="5">
    <source>
        <dbReference type="ARBA" id="ARBA00022989"/>
    </source>
</evidence>
<evidence type="ECO:0000256" key="7">
    <source>
        <dbReference type="ARBA" id="ARBA00023157"/>
    </source>
</evidence>
<keyword evidence="2 10" id="KW-0812">Transmembrane</keyword>
<keyword evidence="5 10" id="KW-1133">Transmembrane helix</keyword>
<feature type="region of interest" description="Disordered" evidence="9">
    <location>
        <begin position="183"/>
        <end position="206"/>
    </location>
</feature>
<evidence type="ECO:0000256" key="3">
    <source>
        <dbReference type="ARBA" id="ARBA00022729"/>
    </source>
</evidence>
<dbReference type="PANTHER" id="PTHR11311:SF7">
    <property type="entry name" value="THROMBOSPONDIN TYPE-1 DOMAIN-CONTAINING PROTEIN 7B"/>
    <property type="match status" value="1"/>
</dbReference>
<dbReference type="InterPro" id="IPR044004">
    <property type="entry name" value="TSP1_spondin_dom"/>
</dbReference>
<name>A0ABV0SJG7_9TELE</name>
<dbReference type="InterPro" id="IPR056991">
    <property type="entry name" value="TSP1_TSH7A-B_C"/>
</dbReference>
<evidence type="ECO:0000256" key="2">
    <source>
        <dbReference type="ARBA" id="ARBA00022692"/>
    </source>
</evidence>
<dbReference type="Proteomes" id="UP001482620">
    <property type="component" value="Unassembled WGS sequence"/>
</dbReference>
<dbReference type="Pfam" id="PF23308">
    <property type="entry name" value="TSP1_TSH7A-B_C"/>
    <property type="match status" value="1"/>
</dbReference>
<evidence type="ECO:0000313" key="14">
    <source>
        <dbReference type="Proteomes" id="UP001482620"/>
    </source>
</evidence>
<gene>
    <name evidence="13" type="ORF">ILYODFUR_008223</name>
</gene>
<dbReference type="EMBL" id="JAHRIQ010000548">
    <property type="protein sequence ID" value="MEQ2220713.1"/>
    <property type="molecule type" value="Genomic_DNA"/>
</dbReference>
<dbReference type="InterPro" id="IPR051418">
    <property type="entry name" value="Spondin/Thrombospondin_T1"/>
</dbReference>
<feature type="domain" description="Spondin-like TSP1" evidence="11">
    <location>
        <begin position="2"/>
        <end position="58"/>
    </location>
</feature>
<dbReference type="Pfam" id="PF19028">
    <property type="entry name" value="TSP1_spondin"/>
    <property type="match status" value="1"/>
</dbReference>
<feature type="transmembrane region" description="Helical" evidence="10">
    <location>
        <begin position="156"/>
        <end position="180"/>
    </location>
</feature>
<dbReference type="InterPro" id="IPR000884">
    <property type="entry name" value="TSP1_rpt"/>
</dbReference>
<reference evidence="13 14" key="1">
    <citation type="submission" date="2021-06" db="EMBL/GenBank/DDBJ databases">
        <authorList>
            <person name="Palmer J.M."/>
        </authorList>
    </citation>
    <scope>NUCLEOTIDE SEQUENCE [LARGE SCALE GENOMIC DNA]</scope>
    <source>
        <strain evidence="14">if_2019</strain>
        <tissue evidence="13">Muscle</tissue>
    </source>
</reference>
<accession>A0ABV0SJG7</accession>
<keyword evidence="7" id="KW-1015">Disulfide bond</keyword>
<comment type="caution">
    <text evidence="13">The sequence shown here is derived from an EMBL/GenBank/DDBJ whole genome shotgun (WGS) entry which is preliminary data.</text>
</comment>
<evidence type="ECO:0000256" key="9">
    <source>
        <dbReference type="SAM" id="MobiDB-lite"/>
    </source>
</evidence>
<keyword evidence="14" id="KW-1185">Reference proteome</keyword>
<dbReference type="SUPFAM" id="SSF82895">
    <property type="entry name" value="TSP-1 type 1 repeat"/>
    <property type="match status" value="1"/>
</dbReference>
<evidence type="ECO:0000259" key="11">
    <source>
        <dbReference type="Pfam" id="PF19028"/>
    </source>
</evidence>
<keyword evidence="4" id="KW-0677">Repeat</keyword>
<keyword evidence="6 10" id="KW-0472">Membrane</keyword>
<dbReference type="Gene3D" id="2.20.100.10">
    <property type="entry name" value="Thrombospondin type-1 (TSP1) repeat"/>
    <property type="match status" value="1"/>
</dbReference>
<keyword evidence="3" id="KW-0732">Signal</keyword>
<proteinExistence type="predicted"/>